<dbReference type="Gene3D" id="3.40.50.1820">
    <property type="entry name" value="alpha/beta hydrolase"/>
    <property type="match status" value="1"/>
</dbReference>
<dbReference type="PANTHER" id="PTHR45856">
    <property type="entry name" value="ALPHA/BETA-HYDROLASES SUPERFAMILY PROTEIN"/>
    <property type="match status" value="1"/>
</dbReference>
<protein>
    <recommendedName>
        <fullName evidence="2">Fungal lipase-type domain-containing protein</fullName>
    </recommendedName>
</protein>
<evidence type="ECO:0000313" key="4">
    <source>
        <dbReference type="Proteomes" id="UP000587760"/>
    </source>
</evidence>
<gene>
    <name evidence="3" type="ORF">HNR50_002695</name>
</gene>
<dbReference type="PROSITE" id="PS51257">
    <property type="entry name" value="PROKAR_LIPOPROTEIN"/>
    <property type="match status" value="1"/>
</dbReference>
<dbReference type="EMBL" id="JACHGJ010000005">
    <property type="protein sequence ID" value="MBB6481022.1"/>
    <property type="molecule type" value="Genomic_DNA"/>
</dbReference>
<evidence type="ECO:0000256" key="1">
    <source>
        <dbReference type="SAM" id="Phobius"/>
    </source>
</evidence>
<feature type="domain" description="Fungal lipase-type" evidence="2">
    <location>
        <begin position="84"/>
        <end position="221"/>
    </location>
</feature>
<evidence type="ECO:0000259" key="2">
    <source>
        <dbReference type="Pfam" id="PF01764"/>
    </source>
</evidence>
<evidence type="ECO:0000313" key="3">
    <source>
        <dbReference type="EMBL" id="MBB6481022.1"/>
    </source>
</evidence>
<feature type="transmembrane region" description="Helical" evidence="1">
    <location>
        <begin position="6"/>
        <end position="24"/>
    </location>
</feature>
<reference evidence="3 4" key="1">
    <citation type="submission" date="2020-08" db="EMBL/GenBank/DDBJ databases">
        <title>Genomic Encyclopedia of Type Strains, Phase IV (KMG-IV): sequencing the most valuable type-strain genomes for metagenomic binning, comparative biology and taxonomic classification.</title>
        <authorList>
            <person name="Goeker M."/>
        </authorList>
    </citation>
    <scope>NUCLEOTIDE SEQUENCE [LARGE SCALE GENOMIC DNA]</scope>
    <source>
        <strain evidence="3 4">DSM 2461</strain>
    </source>
</reference>
<accession>A0A841RF84</accession>
<keyword evidence="1" id="KW-0472">Membrane</keyword>
<keyword evidence="1" id="KW-1133">Transmembrane helix</keyword>
<dbReference type="InterPro" id="IPR051218">
    <property type="entry name" value="Sec_MonoDiacylglyc_Lipase"/>
</dbReference>
<name>A0A841RF84_9SPIO</name>
<organism evidence="3 4">
    <name type="scientific">Spirochaeta isovalerica</name>
    <dbReference type="NCBI Taxonomy" id="150"/>
    <lineage>
        <taxon>Bacteria</taxon>
        <taxon>Pseudomonadati</taxon>
        <taxon>Spirochaetota</taxon>
        <taxon>Spirochaetia</taxon>
        <taxon>Spirochaetales</taxon>
        <taxon>Spirochaetaceae</taxon>
        <taxon>Spirochaeta</taxon>
    </lineage>
</organism>
<dbReference type="InterPro" id="IPR029058">
    <property type="entry name" value="AB_hydrolase_fold"/>
</dbReference>
<sequence>MKGKPFFYIFFIILFTGCQIGFYLQEDRWGADSIRGATDTDRALMFRHESLRTAYKAGELTEADGLKVYSNLKYVIQEEGDVLYIVFFGTDTAEDVYYDMIHWKEPFWTDIDPDMAVHAGFNRPFQDIAPEIREAVQLYLDGAPPTPRVLLSGHSAGGVQAVLCAFYLSREFTTGELDDIYCQIGGSPAPGNKAFADAVEAESRITLHRYRNGSDMMPGMLTEEMGYYHAGQPYHIGPEPDPITAFSSLWLAWHFIGDYADSLRAE</sequence>
<keyword evidence="4" id="KW-1185">Reference proteome</keyword>
<keyword evidence="1" id="KW-0812">Transmembrane</keyword>
<proteinExistence type="predicted"/>
<dbReference type="GO" id="GO:0006629">
    <property type="term" value="P:lipid metabolic process"/>
    <property type="evidence" value="ECO:0007669"/>
    <property type="project" value="InterPro"/>
</dbReference>
<dbReference type="SUPFAM" id="SSF53474">
    <property type="entry name" value="alpha/beta-Hydrolases"/>
    <property type="match status" value="1"/>
</dbReference>
<comment type="caution">
    <text evidence="3">The sequence shown here is derived from an EMBL/GenBank/DDBJ whole genome shotgun (WGS) entry which is preliminary data.</text>
</comment>
<dbReference type="CDD" id="cd00519">
    <property type="entry name" value="Lipase_3"/>
    <property type="match status" value="1"/>
</dbReference>
<dbReference type="PANTHER" id="PTHR45856:SF24">
    <property type="entry name" value="FUNGAL LIPASE-LIKE DOMAIN-CONTAINING PROTEIN"/>
    <property type="match status" value="1"/>
</dbReference>
<dbReference type="InterPro" id="IPR002921">
    <property type="entry name" value="Fungal_lipase-type"/>
</dbReference>
<dbReference type="AlphaFoldDB" id="A0A841RF84"/>
<dbReference type="Pfam" id="PF01764">
    <property type="entry name" value="Lipase_3"/>
    <property type="match status" value="1"/>
</dbReference>
<dbReference type="Proteomes" id="UP000587760">
    <property type="component" value="Unassembled WGS sequence"/>
</dbReference>